<dbReference type="Pfam" id="PF03966">
    <property type="entry name" value="Trm112p"/>
    <property type="match status" value="1"/>
</dbReference>
<reference evidence="1 2" key="1">
    <citation type="journal article" date="2018" name="Int. J. Syst. Evol. Microbiol.">
        <title>Mesosutterella multiformis gen. nov., sp. nov., a member of the family Sutterellaceae and Sutterella megalosphaeroides sp. nov., isolated from human faeces.</title>
        <authorList>
            <person name="Sakamoto M."/>
            <person name="Ikeyama N."/>
            <person name="Kunihiro T."/>
            <person name="Iino T."/>
            <person name="Yuki M."/>
            <person name="Ohkuma M."/>
        </authorList>
    </citation>
    <scope>NUCLEOTIDE SEQUENCE [LARGE SCALE GENOMIC DNA]</scope>
    <source>
        <strain evidence="1 2">6FBBBH3</strain>
    </source>
</reference>
<evidence type="ECO:0000313" key="1">
    <source>
        <dbReference type="EMBL" id="BBF22675.1"/>
    </source>
</evidence>
<dbReference type="GO" id="GO:0005829">
    <property type="term" value="C:cytosol"/>
    <property type="evidence" value="ECO:0007669"/>
    <property type="project" value="TreeGrafter"/>
</dbReference>
<dbReference type="PANTHER" id="PTHR33505:SF4">
    <property type="entry name" value="PROTEIN PREY, MITOCHONDRIAL"/>
    <property type="match status" value="1"/>
</dbReference>
<dbReference type="OrthoDB" id="9812205at2"/>
<dbReference type="EMBL" id="AP018786">
    <property type="protein sequence ID" value="BBF22675.1"/>
    <property type="molecule type" value="Genomic_DNA"/>
</dbReference>
<evidence type="ECO:0000313" key="2">
    <source>
        <dbReference type="Proteomes" id="UP000271003"/>
    </source>
</evidence>
<dbReference type="Proteomes" id="UP000271003">
    <property type="component" value="Chromosome"/>
</dbReference>
<name>A0A2Z6I892_9BURK</name>
<gene>
    <name evidence="1" type="ORF">SUTMEG_05660</name>
</gene>
<protein>
    <submittedName>
        <fullName evidence="1">Uncharacterized protein</fullName>
    </submittedName>
</protein>
<dbReference type="PANTHER" id="PTHR33505">
    <property type="entry name" value="ZGC:162634"/>
    <property type="match status" value="1"/>
</dbReference>
<accession>A0A2Z6I892</accession>
<proteinExistence type="predicted"/>
<dbReference type="InterPro" id="IPR005651">
    <property type="entry name" value="Trm112-like"/>
</dbReference>
<dbReference type="AlphaFoldDB" id="A0A2Z6I892"/>
<dbReference type="RefSeq" id="WP_120176360.1">
    <property type="nucleotide sequence ID" value="NZ_AP018786.1"/>
</dbReference>
<dbReference type="KEGG" id="sutt:SUTMEG_05660"/>
<keyword evidence="2" id="KW-1185">Reference proteome</keyword>
<organism evidence="1 2">
    <name type="scientific">Sutterella megalosphaeroides</name>
    <dbReference type="NCBI Taxonomy" id="2494234"/>
    <lineage>
        <taxon>Bacteria</taxon>
        <taxon>Pseudomonadati</taxon>
        <taxon>Pseudomonadota</taxon>
        <taxon>Betaproteobacteria</taxon>
        <taxon>Burkholderiales</taxon>
        <taxon>Sutterellaceae</taxon>
        <taxon>Sutterella</taxon>
    </lineage>
</organism>
<dbReference type="Gene3D" id="2.20.25.10">
    <property type="match status" value="1"/>
</dbReference>
<dbReference type="SUPFAM" id="SSF158997">
    <property type="entry name" value="Trm112p-like"/>
    <property type="match status" value="1"/>
</dbReference>
<sequence length="77" mass="8386">MTNNTIPEFLVCPVCKGPLEAGTGERRELVCPSCGLGFEVRAGVPNMIRAMARTLSEAEREAYAKARSTSRNTTPRD</sequence>